<proteinExistence type="predicted"/>
<organism evidence="2 3">
    <name type="scientific">Paraburkholderia caffeinitolerans</name>
    <dbReference type="NCBI Taxonomy" id="1723730"/>
    <lineage>
        <taxon>Bacteria</taxon>
        <taxon>Pseudomonadati</taxon>
        <taxon>Pseudomonadota</taxon>
        <taxon>Betaproteobacteria</taxon>
        <taxon>Burkholderiales</taxon>
        <taxon>Burkholderiaceae</taxon>
        <taxon>Paraburkholderia</taxon>
    </lineage>
</organism>
<protein>
    <recommendedName>
        <fullName evidence="4">Neuromedin U</fullName>
    </recommendedName>
</protein>
<name>A0A6J5FY74_9BURK</name>
<evidence type="ECO:0008006" key="4">
    <source>
        <dbReference type="Google" id="ProtNLM"/>
    </source>
</evidence>
<dbReference type="AlphaFoldDB" id="A0A6J5FY74"/>
<sequence>MMKKKTAALMVAALASASAFAQSDEDLAKQLSNPVAALISAPLQFNYDSNIGPARDGDKYYVNVQPVIPFHLNADWNLISRTILPMASQHDVVPGAGSQTGLGDTLQSFFFSPQKPGPGGLIWGVGPALLVPTATDNLLGGGKWGAGPTAVLLWQNHGWTYGALANHVWSFAGDGNRPGVSSTFIQPFLNYTTADAWTFGLNTESSYDWERHRWSTPINGTVSKLLKIGGQPVSIGAGVRYWAASPDSGPHGWGARMIVTFLFPEGKPQH</sequence>
<feature type="signal peptide" evidence="1">
    <location>
        <begin position="1"/>
        <end position="21"/>
    </location>
</feature>
<keyword evidence="3" id="KW-1185">Reference proteome</keyword>
<keyword evidence="1" id="KW-0732">Signal</keyword>
<evidence type="ECO:0000256" key="1">
    <source>
        <dbReference type="SAM" id="SignalP"/>
    </source>
</evidence>
<dbReference type="Proteomes" id="UP000494119">
    <property type="component" value="Unassembled WGS sequence"/>
</dbReference>
<dbReference type="RefSeq" id="WP_129564121.1">
    <property type="nucleotide sequence ID" value="NZ_CADIKL010000010.1"/>
</dbReference>
<evidence type="ECO:0000313" key="3">
    <source>
        <dbReference type="Proteomes" id="UP000494119"/>
    </source>
</evidence>
<dbReference type="EMBL" id="CADIKL010000010">
    <property type="protein sequence ID" value="CAB3787750.1"/>
    <property type="molecule type" value="Genomic_DNA"/>
</dbReference>
<accession>A0A6J5FY74</accession>
<reference evidence="2 3" key="1">
    <citation type="submission" date="2020-04" db="EMBL/GenBank/DDBJ databases">
        <authorList>
            <person name="De Canck E."/>
        </authorList>
    </citation>
    <scope>NUCLEOTIDE SEQUENCE [LARGE SCALE GENOMIC DNA]</scope>
    <source>
        <strain evidence="2 3">LMG 28688</strain>
    </source>
</reference>
<evidence type="ECO:0000313" key="2">
    <source>
        <dbReference type="EMBL" id="CAB3787750.1"/>
    </source>
</evidence>
<feature type="chain" id="PRO_5027072606" description="Neuromedin U" evidence="1">
    <location>
        <begin position="22"/>
        <end position="270"/>
    </location>
</feature>
<gene>
    <name evidence="2" type="ORF">LMG28688_02532</name>
</gene>